<dbReference type="CDD" id="cd01174">
    <property type="entry name" value="ribokinase"/>
    <property type="match status" value="1"/>
</dbReference>
<reference evidence="12" key="1">
    <citation type="journal article" date="2023" name="Commun. Biol.">
        <title>Genome analysis of Parmales, the sister group of diatoms, reveals the evolutionary specialization of diatoms from phago-mixotrophs to photoautotrophs.</title>
        <authorList>
            <person name="Ban H."/>
            <person name="Sato S."/>
            <person name="Yoshikawa S."/>
            <person name="Yamada K."/>
            <person name="Nakamura Y."/>
            <person name="Ichinomiya M."/>
            <person name="Sato N."/>
            <person name="Blanc-Mathieu R."/>
            <person name="Endo H."/>
            <person name="Kuwata A."/>
            <person name="Ogata H."/>
        </authorList>
    </citation>
    <scope>NUCLEOTIDE SEQUENCE [LARGE SCALE GENOMIC DNA]</scope>
    <source>
        <strain evidence="12">NIES 3699</strain>
    </source>
</reference>
<comment type="cofactor">
    <cofactor evidence="9">
        <name>Mg(2+)</name>
        <dbReference type="ChEBI" id="CHEBI:18420"/>
    </cofactor>
    <text evidence="9">Requires a divalent cation, most likely magnesium in vivo, as an electrophilic catalyst to aid phosphoryl group transfer. It is the chelate of the metal and the nucleotide that is the actual substrate.</text>
</comment>
<evidence type="ECO:0000256" key="6">
    <source>
        <dbReference type="ARBA" id="ARBA00022842"/>
    </source>
</evidence>
<feature type="active site" description="Proton acceptor" evidence="9">
    <location>
        <position position="263"/>
    </location>
</feature>
<evidence type="ECO:0000256" key="7">
    <source>
        <dbReference type="ARBA" id="ARBA00022958"/>
    </source>
</evidence>
<keyword evidence="9" id="KW-0539">Nucleus</keyword>
<dbReference type="SUPFAM" id="SSF53613">
    <property type="entry name" value="Ribokinase-like"/>
    <property type="match status" value="1"/>
</dbReference>
<feature type="binding site" evidence="9">
    <location>
        <position position="192"/>
    </location>
    <ligand>
        <name>ATP</name>
        <dbReference type="ChEBI" id="CHEBI:30616"/>
    </ligand>
</feature>
<keyword evidence="12" id="KW-1185">Reference proteome</keyword>
<comment type="caution">
    <text evidence="9">Lacks conserved residue(s) required for the propagation of feature annotation.</text>
</comment>
<dbReference type="InterPro" id="IPR011611">
    <property type="entry name" value="PfkB_dom"/>
</dbReference>
<evidence type="ECO:0000259" key="10">
    <source>
        <dbReference type="Pfam" id="PF00294"/>
    </source>
</evidence>
<dbReference type="EC" id="2.7.1.15" evidence="9"/>
<accession>A0A9W7KSF2</accession>
<comment type="catalytic activity">
    <reaction evidence="9">
        <text>D-ribose + ATP = D-ribose 5-phosphate + ADP + H(+)</text>
        <dbReference type="Rhea" id="RHEA:13697"/>
        <dbReference type="ChEBI" id="CHEBI:15378"/>
        <dbReference type="ChEBI" id="CHEBI:30616"/>
        <dbReference type="ChEBI" id="CHEBI:47013"/>
        <dbReference type="ChEBI" id="CHEBI:78346"/>
        <dbReference type="ChEBI" id="CHEBI:456216"/>
        <dbReference type="EC" id="2.7.1.15"/>
    </reaction>
</comment>
<dbReference type="InterPro" id="IPR011877">
    <property type="entry name" value="Ribokinase"/>
</dbReference>
<dbReference type="Gene3D" id="3.40.1190.20">
    <property type="match status" value="1"/>
</dbReference>
<comment type="similarity">
    <text evidence="9">Belongs to the carbohydrate kinase PfkB family. Ribokinase subfamily.</text>
</comment>
<comment type="function">
    <text evidence="9">Catalyzes the phosphorylation of ribose at O-5 in a reaction requiring ATP and magnesium. The resulting D-ribose-5-phosphate can then be used either for sythesis of nucleotides, histidine, and tryptophan, or as a component of the pentose phosphate pathway.</text>
</comment>
<dbReference type="PANTHER" id="PTHR10584">
    <property type="entry name" value="SUGAR KINASE"/>
    <property type="match status" value="1"/>
</dbReference>
<keyword evidence="5 9" id="KW-0067">ATP-binding</keyword>
<feature type="binding site" evidence="9">
    <location>
        <begin position="17"/>
        <end position="19"/>
    </location>
    <ligand>
        <name>substrate</name>
    </ligand>
</feature>
<dbReference type="InterPro" id="IPR002139">
    <property type="entry name" value="Ribo/fructo_kinase"/>
</dbReference>
<keyword evidence="7 9" id="KW-0630">Potassium</keyword>
<dbReference type="GO" id="GO:0005737">
    <property type="term" value="C:cytoplasm"/>
    <property type="evidence" value="ECO:0007669"/>
    <property type="project" value="UniProtKB-SubCell"/>
</dbReference>
<feature type="binding site" evidence="9">
    <location>
        <position position="302"/>
    </location>
    <ligand>
        <name>K(+)</name>
        <dbReference type="ChEBI" id="CHEBI:29103"/>
    </ligand>
</feature>
<dbReference type="AlphaFoldDB" id="A0A9W7KSF2"/>
<comment type="subcellular location">
    <subcellularLocation>
        <location evidence="9">Cytoplasm</location>
    </subcellularLocation>
    <subcellularLocation>
        <location evidence="9">Nucleus</location>
    </subcellularLocation>
</comment>
<comment type="pathway">
    <text evidence="9">Carbohydrate metabolism; D-ribose degradation; D-ribose 5-phosphate from beta-D-ribopyranose: step 2/2.</text>
</comment>
<comment type="caution">
    <text evidence="11">The sequence shown here is derived from an EMBL/GenBank/DDBJ whole genome shotgun (WGS) entry which is preliminary data.</text>
</comment>
<keyword evidence="8 9" id="KW-0119">Carbohydrate metabolism</keyword>
<dbReference type="Proteomes" id="UP001165160">
    <property type="component" value="Unassembled WGS sequence"/>
</dbReference>
<keyword evidence="2 9" id="KW-0479">Metal-binding</keyword>
<keyword evidence="1 9" id="KW-0808">Transferase</keyword>
<feature type="binding site" evidence="9">
    <location>
        <begin position="262"/>
        <end position="263"/>
    </location>
    <ligand>
        <name>ATP</name>
        <dbReference type="ChEBI" id="CHEBI:30616"/>
    </ligand>
</feature>
<feature type="binding site" evidence="9">
    <location>
        <begin position="45"/>
        <end position="49"/>
    </location>
    <ligand>
        <name>substrate</name>
    </ligand>
</feature>
<feature type="binding site" evidence="9">
    <location>
        <position position="263"/>
    </location>
    <ligand>
        <name>substrate</name>
    </ligand>
</feature>
<evidence type="ECO:0000313" key="12">
    <source>
        <dbReference type="Proteomes" id="UP001165160"/>
    </source>
</evidence>
<evidence type="ECO:0000256" key="5">
    <source>
        <dbReference type="ARBA" id="ARBA00022840"/>
    </source>
</evidence>
<evidence type="ECO:0000256" key="1">
    <source>
        <dbReference type="ARBA" id="ARBA00022679"/>
    </source>
</evidence>
<dbReference type="GO" id="GO:0046872">
    <property type="term" value="F:metal ion binding"/>
    <property type="evidence" value="ECO:0007669"/>
    <property type="project" value="UniProtKB-KW"/>
</dbReference>
<organism evidence="11 12">
    <name type="scientific">Triparma verrucosa</name>
    <dbReference type="NCBI Taxonomy" id="1606542"/>
    <lineage>
        <taxon>Eukaryota</taxon>
        <taxon>Sar</taxon>
        <taxon>Stramenopiles</taxon>
        <taxon>Ochrophyta</taxon>
        <taxon>Bolidophyceae</taxon>
        <taxon>Parmales</taxon>
        <taxon>Triparmaceae</taxon>
        <taxon>Triparma</taxon>
    </lineage>
</organism>
<dbReference type="GO" id="GO:0005524">
    <property type="term" value="F:ATP binding"/>
    <property type="evidence" value="ECO:0007669"/>
    <property type="project" value="UniProtKB-UniRule"/>
</dbReference>
<evidence type="ECO:0000256" key="3">
    <source>
        <dbReference type="ARBA" id="ARBA00022741"/>
    </source>
</evidence>
<evidence type="ECO:0000256" key="4">
    <source>
        <dbReference type="ARBA" id="ARBA00022777"/>
    </source>
</evidence>
<comment type="activity regulation">
    <text evidence="9">Activated by a monovalent cation that binds near, but not in, the active site. The most likely occupant of the site in vivo is potassium. Ion binding induces a conformational change that may alter substrate affinity.</text>
</comment>
<feature type="binding site" evidence="9">
    <location>
        <position position="259"/>
    </location>
    <ligand>
        <name>K(+)</name>
        <dbReference type="ChEBI" id="CHEBI:29103"/>
    </ligand>
</feature>
<feature type="binding site" evidence="9">
    <location>
        <position position="298"/>
    </location>
    <ligand>
        <name>K(+)</name>
        <dbReference type="ChEBI" id="CHEBI:29103"/>
    </ligand>
</feature>
<evidence type="ECO:0000256" key="8">
    <source>
        <dbReference type="ARBA" id="ARBA00023277"/>
    </source>
</evidence>
<keyword evidence="3 9" id="KW-0547">Nucleotide-binding</keyword>
<dbReference type="InterPro" id="IPR029056">
    <property type="entry name" value="Ribokinase-like"/>
</dbReference>
<feature type="domain" description="Carbohydrate kinase PfkB" evidence="10">
    <location>
        <begin position="11"/>
        <end position="302"/>
    </location>
</feature>
<name>A0A9W7KSF2_9STRA</name>
<gene>
    <name evidence="11" type="ORF">TrVE_jg13451</name>
</gene>
<evidence type="ECO:0000256" key="9">
    <source>
        <dbReference type="HAMAP-Rule" id="MF_03215"/>
    </source>
</evidence>
<comment type="subunit">
    <text evidence="9">Homodimer.</text>
</comment>
<dbReference type="PANTHER" id="PTHR10584:SF166">
    <property type="entry name" value="RIBOKINASE"/>
    <property type="match status" value="1"/>
</dbReference>
<keyword evidence="6 9" id="KW-0460">Magnesium</keyword>
<dbReference type="GO" id="GO:0019303">
    <property type="term" value="P:D-ribose catabolic process"/>
    <property type="evidence" value="ECO:0007669"/>
    <property type="project" value="UniProtKB-UniRule"/>
</dbReference>
<dbReference type="PRINTS" id="PR00990">
    <property type="entry name" value="RIBOKINASE"/>
</dbReference>
<feature type="binding site" evidence="9">
    <location>
        <position position="293"/>
    </location>
    <ligand>
        <name>K(+)</name>
        <dbReference type="ChEBI" id="CHEBI:29103"/>
    </ligand>
</feature>
<feature type="binding site" evidence="9">
    <location>
        <position position="146"/>
    </location>
    <ligand>
        <name>substrate</name>
    </ligand>
</feature>
<feature type="binding site" evidence="9">
    <location>
        <position position="296"/>
    </location>
    <ligand>
        <name>K(+)</name>
        <dbReference type="ChEBI" id="CHEBI:29103"/>
    </ligand>
</feature>
<keyword evidence="4 9" id="KW-0418">Kinase</keyword>
<feature type="binding site" evidence="9">
    <location>
        <position position="287"/>
    </location>
    <ligand>
        <name>ATP</name>
        <dbReference type="ChEBI" id="CHEBI:30616"/>
    </ligand>
</feature>
<sequence>MSAPMSLPPLTIVGSINVDLTFYCNKFPSAGETINGVSFSKAFGGKGANQAAMSGLLNPLGSTLISKVGSDSHGTECLQNLTNYNVSTSPISKTSTPTGTACIQVDSTGENKIVVIPGANSELSEKDVIQCEDYIKNGSGLICQLEVPPSTVLKAMSIAKVYNKSVYFNPSPVIGLDVIGELLKLTDVCVCNRGELEVVSGLKTGSREEVIEAGKKLCEGYGIEKVVVTLGGEGSVCVGKDNVVECGPADLGGEVVDCVGAGDCFLATVAYELECGRGEEEAMRRANEMAGRSIMVKGAMTSYKI</sequence>
<protein>
    <recommendedName>
        <fullName evidence="9">Ribokinase</fullName>
        <shortName evidence="9">RK</shortName>
        <ecNumber evidence="9">2.7.1.15</ecNumber>
    </recommendedName>
</protein>
<evidence type="ECO:0000313" key="11">
    <source>
        <dbReference type="EMBL" id="GMI09889.1"/>
    </source>
</evidence>
<feature type="binding site" evidence="9">
    <location>
        <begin position="229"/>
        <end position="234"/>
    </location>
    <ligand>
        <name>ATP</name>
        <dbReference type="ChEBI" id="CHEBI:30616"/>
    </ligand>
</feature>
<proteinExistence type="inferred from homology"/>
<evidence type="ECO:0000256" key="2">
    <source>
        <dbReference type="ARBA" id="ARBA00022723"/>
    </source>
</evidence>
<dbReference type="Pfam" id="PF00294">
    <property type="entry name" value="PfkB"/>
    <property type="match status" value="1"/>
</dbReference>
<dbReference type="HAMAP" id="MF_01987">
    <property type="entry name" value="Ribokinase"/>
    <property type="match status" value="1"/>
</dbReference>
<dbReference type="GO" id="GO:0004747">
    <property type="term" value="F:ribokinase activity"/>
    <property type="evidence" value="ECO:0007669"/>
    <property type="project" value="UniProtKB-UniRule"/>
</dbReference>
<dbReference type="GO" id="GO:0005634">
    <property type="term" value="C:nucleus"/>
    <property type="evidence" value="ECO:0007669"/>
    <property type="project" value="UniProtKB-SubCell"/>
</dbReference>
<keyword evidence="9" id="KW-0963">Cytoplasm</keyword>
<dbReference type="EMBL" id="BRXX01000407">
    <property type="protein sequence ID" value="GMI09889.1"/>
    <property type="molecule type" value="Genomic_DNA"/>
</dbReference>
<feature type="binding site" evidence="9">
    <location>
        <position position="257"/>
    </location>
    <ligand>
        <name>K(+)</name>
        <dbReference type="ChEBI" id="CHEBI:29103"/>
    </ligand>
</feature>